<protein>
    <submittedName>
        <fullName evidence="1">Uncharacterized protein</fullName>
    </submittedName>
</protein>
<dbReference type="EMBL" id="PDLY01000001">
    <property type="protein sequence ID" value="MBA5726937.1"/>
    <property type="molecule type" value="Genomic_DNA"/>
</dbReference>
<reference evidence="1 2" key="1">
    <citation type="submission" date="2017-10" db="EMBL/GenBank/DDBJ databases">
        <authorList>
            <person name="Jakob F."/>
        </authorList>
    </citation>
    <scope>NUCLEOTIDE SEQUENCE [LARGE SCALE GENOMIC DNA]</scope>
    <source>
        <strain evidence="1 2">TMW 2.1889</strain>
    </source>
</reference>
<evidence type="ECO:0000313" key="1">
    <source>
        <dbReference type="EMBL" id="MBA5726937.1"/>
    </source>
</evidence>
<dbReference type="InterPro" id="IPR046897">
    <property type="entry name" value="ABC-3C_MC6"/>
</dbReference>
<proteinExistence type="predicted"/>
<sequence length="75" mass="8460">MILPTKYVPVPRALISVSAAVLECLTKPMTVSQLWEETGQRYEGLLFERFILATDLLYIMGAVEMNNGLIEKKKS</sequence>
<evidence type="ECO:0000313" key="2">
    <source>
        <dbReference type="Proteomes" id="UP000765338"/>
    </source>
</evidence>
<dbReference type="Proteomes" id="UP000765338">
    <property type="component" value="Unassembled WGS sequence"/>
</dbReference>
<comment type="caution">
    <text evidence="1">The sequence shown here is derived from an EMBL/GenBank/DDBJ whole genome shotgun (WGS) entry which is preliminary data.</text>
</comment>
<dbReference type="Pfam" id="PF20293">
    <property type="entry name" value="MC6"/>
    <property type="match status" value="1"/>
</dbReference>
<keyword evidence="2" id="KW-1185">Reference proteome</keyword>
<organism evidence="1 2">
    <name type="scientific">Bombella mellum</name>
    <dbReference type="NCBI Taxonomy" id="2039288"/>
    <lineage>
        <taxon>Bacteria</taxon>
        <taxon>Pseudomonadati</taxon>
        <taxon>Pseudomonadota</taxon>
        <taxon>Alphaproteobacteria</taxon>
        <taxon>Acetobacterales</taxon>
        <taxon>Acetobacteraceae</taxon>
        <taxon>Bombella</taxon>
    </lineage>
</organism>
<accession>A0ABR5ZRI0</accession>
<gene>
    <name evidence="1" type="ORF">CPA56_02865</name>
</gene>
<name>A0ABR5ZRI0_9PROT</name>